<evidence type="ECO:0000313" key="3">
    <source>
        <dbReference type="Proteomes" id="UP000306192"/>
    </source>
</evidence>
<feature type="domain" description="N-acetyltransferase" evidence="1">
    <location>
        <begin position="2"/>
        <end position="132"/>
    </location>
</feature>
<comment type="caution">
    <text evidence="2">The sequence shown here is derived from an EMBL/GenBank/DDBJ whole genome shotgun (WGS) entry which is preliminary data.</text>
</comment>
<dbReference type="Proteomes" id="UP000306192">
    <property type="component" value="Unassembled WGS sequence"/>
</dbReference>
<dbReference type="OrthoDB" id="3429276at2"/>
<sequence>MVSFAALSLDDVDGVSGFLREADLTLAGLDEPALNLWLERDADNEIIGSTGFELSNDRKHALIRSVAVAPHHRAAGAGSRLARYAMGQASGMGATRAWLFSRRSGPFWQQLGFAGADKYELAAALPETHQVRLFVESGQLEREVAWTRSLGSDAR</sequence>
<keyword evidence="2" id="KW-0808">Transferase</keyword>
<protein>
    <submittedName>
        <fullName evidence="2">GNAT family N-acetyltransferase</fullName>
    </submittedName>
</protein>
<gene>
    <name evidence="2" type="ORF">D4765_15920</name>
</gene>
<reference evidence="2 3" key="1">
    <citation type="journal article" date="2019" name="Microorganisms">
        <title>Systematic Affiliation and Genome Analysis of Subtercola vilae DB165(T) with Particular Emphasis on Cold Adaptation of an Isolate from a High-Altitude Cold Volcano Lake.</title>
        <authorList>
            <person name="Villalobos A.S."/>
            <person name="Wiese J."/>
            <person name="Imhoff J.F."/>
            <person name="Dorador C."/>
            <person name="Keller A."/>
            <person name="Hentschel U."/>
        </authorList>
    </citation>
    <scope>NUCLEOTIDE SEQUENCE [LARGE SCALE GENOMIC DNA]</scope>
    <source>
        <strain evidence="2 3">DB165</strain>
    </source>
</reference>
<keyword evidence="3" id="KW-1185">Reference proteome</keyword>
<organism evidence="2 3">
    <name type="scientific">Subtercola vilae</name>
    <dbReference type="NCBI Taxonomy" id="2056433"/>
    <lineage>
        <taxon>Bacteria</taxon>
        <taxon>Bacillati</taxon>
        <taxon>Actinomycetota</taxon>
        <taxon>Actinomycetes</taxon>
        <taxon>Micrococcales</taxon>
        <taxon>Microbacteriaceae</taxon>
        <taxon>Subtercola</taxon>
    </lineage>
</organism>
<dbReference type="RefSeq" id="WP_136643303.1">
    <property type="nucleotide sequence ID" value="NZ_QYRT01000041.1"/>
</dbReference>
<name>A0A4V4REF8_9MICO</name>
<dbReference type="Gene3D" id="3.40.630.30">
    <property type="match status" value="1"/>
</dbReference>
<dbReference type="CDD" id="cd04301">
    <property type="entry name" value="NAT_SF"/>
    <property type="match status" value="1"/>
</dbReference>
<evidence type="ECO:0000259" key="1">
    <source>
        <dbReference type="PROSITE" id="PS51186"/>
    </source>
</evidence>
<proteinExistence type="predicted"/>
<dbReference type="InterPro" id="IPR000182">
    <property type="entry name" value="GNAT_dom"/>
</dbReference>
<accession>A0A4V4REF8</accession>
<dbReference type="GO" id="GO:0016747">
    <property type="term" value="F:acyltransferase activity, transferring groups other than amino-acyl groups"/>
    <property type="evidence" value="ECO:0007669"/>
    <property type="project" value="InterPro"/>
</dbReference>
<dbReference type="AlphaFoldDB" id="A0A4V4REF8"/>
<dbReference type="InterPro" id="IPR016181">
    <property type="entry name" value="Acyl_CoA_acyltransferase"/>
</dbReference>
<evidence type="ECO:0000313" key="2">
    <source>
        <dbReference type="EMBL" id="TIH32264.1"/>
    </source>
</evidence>
<dbReference type="Pfam" id="PF00583">
    <property type="entry name" value="Acetyltransf_1"/>
    <property type="match status" value="1"/>
</dbReference>
<dbReference type="SUPFAM" id="SSF55729">
    <property type="entry name" value="Acyl-CoA N-acyltransferases (Nat)"/>
    <property type="match status" value="1"/>
</dbReference>
<dbReference type="PROSITE" id="PS51186">
    <property type="entry name" value="GNAT"/>
    <property type="match status" value="1"/>
</dbReference>
<dbReference type="EMBL" id="QYRT01000041">
    <property type="protein sequence ID" value="TIH32264.1"/>
    <property type="molecule type" value="Genomic_DNA"/>
</dbReference>